<evidence type="ECO:0000313" key="1">
    <source>
        <dbReference type="EMBL" id="NEZ56756.1"/>
    </source>
</evidence>
<organism evidence="1 2">
    <name type="scientific">Adonisia turfae CCMR0081</name>
    <dbReference type="NCBI Taxonomy" id="2292702"/>
    <lineage>
        <taxon>Bacteria</taxon>
        <taxon>Bacillati</taxon>
        <taxon>Cyanobacteriota</taxon>
        <taxon>Adonisia</taxon>
        <taxon>Adonisia turfae</taxon>
    </lineage>
</organism>
<sequence length="85" mass="9907">MADATMYSEEMFVLLIPGNEEVFLEPDELLAKLKAMLEKYPGPFPRDLQKFDLVEQQALHLRDTACEFEVTPGVSWQWYAVRLEK</sequence>
<dbReference type="InterPro" id="IPR021954">
    <property type="entry name" value="CRR7"/>
</dbReference>
<name>A0A6M0RKM9_9CYAN</name>
<dbReference type="Proteomes" id="UP000481033">
    <property type="component" value="Unassembled WGS sequence"/>
</dbReference>
<evidence type="ECO:0000313" key="2">
    <source>
        <dbReference type="Proteomes" id="UP000481033"/>
    </source>
</evidence>
<comment type="caution">
    <text evidence="1">The sequence shown here is derived from an EMBL/GenBank/DDBJ whole genome shotgun (WGS) entry which is preliminary data.</text>
</comment>
<dbReference type="Pfam" id="PF12095">
    <property type="entry name" value="CRR7"/>
    <property type="match status" value="1"/>
</dbReference>
<dbReference type="Gene3D" id="3.90.940.40">
    <property type="entry name" value="Protein CHLORORESPIRATORY REDUCTION 7"/>
    <property type="match status" value="1"/>
</dbReference>
<protein>
    <submittedName>
        <fullName evidence="1">Chlororespiratory reduction protein 7</fullName>
    </submittedName>
</protein>
<dbReference type="RefSeq" id="WP_163663532.1">
    <property type="nucleotide sequence ID" value="NZ_QXHD01000004.1"/>
</dbReference>
<proteinExistence type="predicted"/>
<accession>A0A6M0RKM9</accession>
<dbReference type="PANTHER" id="PTHR36803">
    <property type="entry name" value="PROTEIN CHLORORESPIRATORY REDUCTION 7, CHLOROPLASTIC"/>
    <property type="match status" value="1"/>
</dbReference>
<keyword evidence="2" id="KW-1185">Reference proteome</keyword>
<reference evidence="1 2" key="1">
    <citation type="journal article" date="2020" name="Microb. Ecol.">
        <title>Ecogenomics of the Marine Benthic Filamentous Cyanobacterium Adonisia.</title>
        <authorList>
            <person name="Walter J.M."/>
            <person name="Coutinho F.H."/>
            <person name="Leomil L."/>
            <person name="Hargreaves P.I."/>
            <person name="Campeao M.E."/>
            <person name="Vieira V.V."/>
            <person name="Silva B.S."/>
            <person name="Fistarol G.O."/>
            <person name="Salomon P.S."/>
            <person name="Sawabe T."/>
            <person name="Mino S."/>
            <person name="Hosokawa M."/>
            <person name="Miyashita H."/>
            <person name="Maruyama F."/>
            <person name="van Verk M.C."/>
            <person name="Dutilh B.E."/>
            <person name="Thompson C.C."/>
            <person name="Thompson F.L."/>
        </authorList>
    </citation>
    <scope>NUCLEOTIDE SEQUENCE [LARGE SCALE GENOMIC DNA]</scope>
    <source>
        <strain evidence="1 2">CCMR0081</strain>
    </source>
</reference>
<dbReference type="PANTHER" id="PTHR36803:SF1">
    <property type="entry name" value="PROTEIN CHLORORESPIRATORY REDUCTION 7, CHLOROPLASTIC"/>
    <property type="match status" value="1"/>
</dbReference>
<dbReference type="InterPro" id="IPR038150">
    <property type="entry name" value="CRR7-like_sf"/>
</dbReference>
<dbReference type="AlphaFoldDB" id="A0A6M0RKM9"/>
<gene>
    <name evidence="1" type="ORF">DXZ20_13920</name>
</gene>
<dbReference type="EMBL" id="QXHD01000004">
    <property type="protein sequence ID" value="NEZ56756.1"/>
    <property type="molecule type" value="Genomic_DNA"/>
</dbReference>